<comment type="caution">
    <text evidence="1">The sequence shown here is derived from an EMBL/GenBank/DDBJ whole genome shotgun (WGS) entry which is preliminary data.</text>
</comment>
<organism evidence="1 2">
    <name type="scientific">Candidatus Neomicrothrix subdominans</name>
    <dbReference type="NCBI Taxonomy" id="2954438"/>
    <lineage>
        <taxon>Bacteria</taxon>
        <taxon>Bacillati</taxon>
        <taxon>Actinomycetota</taxon>
        <taxon>Acidimicrobiia</taxon>
        <taxon>Acidimicrobiales</taxon>
        <taxon>Microthrixaceae</taxon>
        <taxon>Candidatus Neomicrothrix</taxon>
    </lineage>
</organism>
<reference evidence="1 2" key="1">
    <citation type="submission" date="2020-10" db="EMBL/GenBank/DDBJ databases">
        <title>Connecting structure to function with the recovery of over 1000 high-quality activated sludge metagenome-assembled genomes encoding full-length rRNA genes using long-read sequencing.</title>
        <authorList>
            <person name="Singleton C.M."/>
            <person name="Petriglieri F."/>
            <person name="Kristensen J.M."/>
            <person name="Kirkegaard R.H."/>
            <person name="Michaelsen T.Y."/>
            <person name="Andersen M.H."/>
            <person name="Karst S.M."/>
            <person name="Dueholm M.S."/>
            <person name="Nielsen P.H."/>
            <person name="Albertsen M."/>
        </authorList>
    </citation>
    <scope>NUCLEOTIDE SEQUENCE [LARGE SCALE GENOMIC DNA]</scope>
    <source>
        <strain evidence="1">Lyne_18-Q3-R50-59_MAXAC.006</strain>
    </source>
</reference>
<evidence type="ECO:0000313" key="1">
    <source>
        <dbReference type="EMBL" id="MBK9297946.1"/>
    </source>
</evidence>
<gene>
    <name evidence="1" type="ORF">IPN02_14155</name>
</gene>
<name>A0A936NE05_9ACTN</name>
<protein>
    <submittedName>
        <fullName evidence="1">Glycosyltransferase family 2 protein</fullName>
    </submittedName>
</protein>
<dbReference type="EMBL" id="JADJZA010000007">
    <property type="protein sequence ID" value="MBK9297946.1"/>
    <property type="molecule type" value="Genomic_DNA"/>
</dbReference>
<proteinExistence type="predicted"/>
<dbReference type="AlphaFoldDB" id="A0A936NE05"/>
<sequence>MSTVTTPVIIIVRDRLKPLALLVDWLERAGAQRLVLLDNDSTYPPLVDYLAASPHDVRLLGRNLGHRSPWLSGVAQELGWSRHYLVTDPDVIPVEECPSDAIDHLHEVLNRHRWLTKVGLGLRIDDVPGHYAHRDDVMRWEAQFWKQPIEPGLFAAHVDTTFALHRAGPPPREEVSARTGWPYVARHLPWYADSANPTEEERYYRSHTDAGVNSWDGDVLPQWLRSTIDGATG</sequence>
<evidence type="ECO:0000313" key="2">
    <source>
        <dbReference type="Proteomes" id="UP000727993"/>
    </source>
</evidence>
<dbReference type="Proteomes" id="UP000727993">
    <property type="component" value="Unassembled WGS sequence"/>
</dbReference>
<accession>A0A936NE05</accession>